<proteinExistence type="predicted"/>
<feature type="repeat" description="WD" evidence="6">
    <location>
        <begin position="302"/>
        <end position="327"/>
    </location>
</feature>
<dbReference type="PANTHER" id="PTHR44489">
    <property type="match status" value="1"/>
</dbReference>
<dbReference type="Gene3D" id="2.130.10.10">
    <property type="entry name" value="YVTN repeat-like/Quinoprotein amine dehydrogenase"/>
    <property type="match status" value="4"/>
</dbReference>
<feature type="repeat" description="WD" evidence="6">
    <location>
        <begin position="328"/>
        <end position="357"/>
    </location>
</feature>
<evidence type="ECO:0000313" key="11">
    <source>
        <dbReference type="Proteomes" id="UP000823674"/>
    </source>
</evidence>
<evidence type="ECO:0000313" key="10">
    <source>
        <dbReference type="EMBL" id="KAG5400960.1"/>
    </source>
</evidence>
<evidence type="ECO:0000256" key="2">
    <source>
        <dbReference type="ARBA" id="ARBA00022723"/>
    </source>
</evidence>
<feature type="repeat" description="WD" evidence="6">
    <location>
        <begin position="748"/>
        <end position="773"/>
    </location>
</feature>
<dbReference type="Pfam" id="PF00642">
    <property type="entry name" value="zf-CCCH"/>
    <property type="match status" value="2"/>
</dbReference>
<feature type="repeat" description="WD" evidence="6">
    <location>
        <begin position="163"/>
        <end position="204"/>
    </location>
</feature>
<feature type="repeat" description="WD" evidence="6">
    <location>
        <begin position="609"/>
        <end position="650"/>
    </location>
</feature>
<evidence type="ECO:0000256" key="5">
    <source>
        <dbReference type="ARBA" id="ARBA00022833"/>
    </source>
</evidence>
<evidence type="ECO:0000256" key="1">
    <source>
        <dbReference type="ARBA" id="ARBA00022574"/>
    </source>
</evidence>
<feature type="zinc finger region" description="C3H1-type" evidence="7">
    <location>
        <begin position="576"/>
        <end position="598"/>
    </location>
</feature>
<dbReference type="InterPro" id="IPR019775">
    <property type="entry name" value="WD40_repeat_CS"/>
</dbReference>
<protein>
    <recommendedName>
        <fullName evidence="9">C3H1-type domain-containing protein</fullName>
    </recommendedName>
</protein>
<dbReference type="InterPro" id="IPR001680">
    <property type="entry name" value="WD40_rpt"/>
</dbReference>
<feature type="compositionally biased region" description="Polar residues" evidence="8">
    <location>
        <begin position="521"/>
        <end position="531"/>
    </location>
</feature>
<dbReference type="InterPro" id="IPR015943">
    <property type="entry name" value="WD40/YVTN_repeat-like_dom_sf"/>
</dbReference>
<feature type="region of interest" description="Disordered" evidence="8">
    <location>
        <begin position="75"/>
        <end position="126"/>
    </location>
</feature>
<keyword evidence="3" id="KW-0677">Repeat</keyword>
<feature type="zinc finger region" description="C3H1-type" evidence="7">
    <location>
        <begin position="130"/>
        <end position="152"/>
    </location>
</feature>
<dbReference type="InterPro" id="IPR044715">
    <property type="entry name" value="WDR86-like"/>
</dbReference>
<keyword evidence="4 7" id="KW-0863">Zinc-finger</keyword>
<evidence type="ECO:0000259" key="9">
    <source>
        <dbReference type="PROSITE" id="PS50103"/>
    </source>
</evidence>
<organism evidence="10 11">
    <name type="scientific">Brassica rapa subsp. trilocularis</name>
    <dbReference type="NCBI Taxonomy" id="1813537"/>
    <lineage>
        <taxon>Eukaryota</taxon>
        <taxon>Viridiplantae</taxon>
        <taxon>Streptophyta</taxon>
        <taxon>Embryophyta</taxon>
        <taxon>Tracheophyta</taxon>
        <taxon>Spermatophyta</taxon>
        <taxon>Magnoliopsida</taxon>
        <taxon>eudicotyledons</taxon>
        <taxon>Gunneridae</taxon>
        <taxon>Pentapetalae</taxon>
        <taxon>rosids</taxon>
        <taxon>malvids</taxon>
        <taxon>Brassicales</taxon>
        <taxon>Brassicaceae</taxon>
        <taxon>Brassiceae</taxon>
        <taxon>Brassica</taxon>
    </lineage>
</organism>
<feature type="region of interest" description="Disordered" evidence="8">
    <location>
        <begin position="513"/>
        <end position="572"/>
    </location>
</feature>
<dbReference type="PROSITE" id="PS50082">
    <property type="entry name" value="WD_REPEATS_2"/>
    <property type="match status" value="6"/>
</dbReference>
<dbReference type="Proteomes" id="UP000823674">
    <property type="component" value="Chromosome A04"/>
</dbReference>
<dbReference type="Gene3D" id="1.20.120.1350">
    <property type="entry name" value="Pneumovirus matrix protein 2 (M2), zinc-binding domain"/>
    <property type="match status" value="1"/>
</dbReference>
<dbReference type="InterPro" id="IPR020472">
    <property type="entry name" value="WD40_PAC1"/>
</dbReference>
<evidence type="ECO:0000256" key="8">
    <source>
        <dbReference type="SAM" id="MobiDB-lite"/>
    </source>
</evidence>
<dbReference type="PROSITE" id="PS50103">
    <property type="entry name" value="ZF_C3H1"/>
    <property type="match status" value="2"/>
</dbReference>
<feature type="repeat" description="WD" evidence="6">
    <location>
        <begin position="774"/>
        <end position="803"/>
    </location>
</feature>
<evidence type="ECO:0000256" key="6">
    <source>
        <dbReference type="PROSITE-ProRule" id="PRU00221"/>
    </source>
</evidence>
<keyword evidence="11" id="KW-1185">Reference proteome</keyword>
<dbReference type="InterPro" id="IPR036322">
    <property type="entry name" value="WD40_repeat_dom_sf"/>
</dbReference>
<dbReference type="PROSITE" id="PS50294">
    <property type="entry name" value="WD_REPEATS_REGION"/>
    <property type="match status" value="2"/>
</dbReference>
<keyword evidence="1 6" id="KW-0853">WD repeat</keyword>
<name>A0ABQ7MSY8_BRACM</name>
<keyword evidence="5 7" id="KW-0862">Zinc</keyword>
<evidence type="ECO:0000256" key="3">
    <source>
        <dbReference type="ARBA" id="ARBA00022737"/>
    </source>
</evidence>
<dbReference type="PRINTS" id="PR00320">
    <property type="entry name" value="GPROTEINBRPT"/>
</dbReference>
<feature type="domain" description="C3H1-type" evidence="9">
    <location>
        <begin position="130"/>
        <end position="152"/>
    </location>
</feature>
<gene>
    <name evidence="10" type="primary">A04p018060.1_BraROA</name>
    <name evidence="10" type="ORF">IGI04_015567</name>
</gene>
<dbReference type="InterPro" id="IPR036855">
    <property type="entry name" value="Znf_CCCH_sf"/>
</dbReference>
<dbReference type="PROSITE" id="PS00678">
    <property type="entry name" value="WD_REPEATS_1"/>
    <property type="match status" value="2"/>
</dbReference>
<feature type="domain" description="C3H1-type" evidence="9">
    <location>
        <begin position="576"/>
        <end position="598"/>
    </location>
</feature>
<accession>A0ABQ7MSY8</accession>
<evidence type="ECO:0000256" key="4">
    <source>
        <dbReference type="ARBA" id="ARBA00022771"/>
    </source>
</evidence>
<evidence type="ECO:0000256" key="7">
    <source>
        <dbReference type="PROSITE-ProRule" id="PRU00723"/>
    </source>
</evidence>
<dbReference type="SMART" id="SM00356">
    <property type="entry name" value="ZnF_C3H1"/>
    <property type="match status" value="2"/>
</dbReference>
<reference evidence="10 11" key="1">
    <citation type="submission" date="2021-03" db="EMBL/GenBank/DDBJ databases">
        <authorList>
            <person name="King G.J."/>
            <person name="Bancroft I."/>
            <person name="Baten A."/>
            <person name="Bloomfield J."/>
            <person name="Borpatragohain P."/>
            <person name="He Z."/>
            <person name="Irish N."/>
            <person name="Irwin J."/>
            <person name="Liu K."/>
            <person name="Mauleon R.P."/>
            <person name="Moore J."/>
            <person name="Morris R."/>
            <person name="Ostergaard L."/>
            <person name="Wang B."/>
            <person name="Wells R."/>
        </authorList>
    </citation>
    <scope>NUCLEOTIDE SEQUENCE [LARGE SCALE GENOMIC DNA]</scope>
    <source>
        <strain evidence="10">R-o-18</strain>
        <tissue evidence="10">Leaf</tissue>
    </source>
</reference>
<dbReference type="Pfam" id="PF00400">
    <property type="entry name" value="WD40"/>
    <property type="match status" value="6"/>
</dbReference>
<dbReference type="PANTHER" id="PTHR44489:SF14">
    <property type="entry name" value="ZINC FINGER CCCH DOMAIN-CONTAINING PROTEIN 59-RELATED"/>
    <property type="match status" value="1"/>
</dbReference>
<dbReference type="EMBL" id="JADBGQ010000004">
    <property type="protein sequence ID" value="KAG5400960.1"/>
    <property type="molecule type" value="Genomic_DNA"/>
</dbReference>
<comment type="caution">
    <text evidence="10">The sequence shown here is derived from an EMBL/GenBank/DDBJ whole genome shotgun (WGS) entry which is preliminary data.</text>
</comment>
<sequence length="897" mass="97458">MDEAATAIVSVVCSLLNMSYKAPRRCSNGRNFGVERHQDFAADIAPRRPYEKKGPNKWSRNLVWMASDGNMARKKDTTYRSTKPQVSGAGALVSNKQRKDSAYVQRSSSVSDTRGWGSNDKGSPKSKECVCKFWKAGNCKKGDQCSFLHSWTCLPGLVMVAALEGHKKDLKGIAFPQGSDKLFSASSDGTLRIWDCHTGQCVHTINLQAEAGSLICEGPWVFLGLPNAVKAFNVQTSKDLHLNGVVGQVRAMTVGNGMLFAGTTSGSISVWKATDSESDPFTYLTSLEGHHSGEVTCFIVGGHRLYSGSVDRTIKVWDLNTLECTMTLRQHTDAVTSLLCWDQYLISSSLDGTIKVWACSDNGSLKVTNTRRQEQSVHTLCGMSDAEGKPIMFCSYQNGTVSICDLPSFEERGKMFSTNTIGAITVGPEGLLFTGDKSGKLRVWNLAGTKSAKVSVSLDVFYSMSYKAPRRYSNGRSFGVERQQDFVADIIPRRPYENKGPNKWSRNLVWTASDANKPRKNGNTYGSTKPQVSGAGALVSNQQSKDAAYGRRSSSVSDTRGWGSSDRGSPKSKECVCKFWKAGNCKKGDQCSFLHSWTSLPGLVMVAALEGHKKDLKGIALPQGSDKLFSASGDGTLRIWDCHTGQCVHTINLQAEAGSLICEGPWVFLGLPNAVKAFNVQTSKDLHLNRVVGQVRAMTVGNGMLFAGTSSGSISVWKATDSDSDPFSYLTSLEGHHSGEVTCFIVGGHRLYSGSVDRTIKVWDLNTLECTMTLRHHTDTVTSLLCWDQYLISSSLDGTIKVWACAENGSLKVTNTCRQGQSVHALCGMSDAEGRPIIFCSYENGTVSICNLPSFEERGKMFSTNTVGTITIGPEGLLFTGDKSGKLRVWSLAGTKV</sequence>
<keyword evidence="2 7" id="KW-0479">Metal-binding</keyword>
<dbReference type="InterPro" id="IPR000571">
    <property type="entry name" value="Znf_CCCH"/>
</dbReference>
<dbReference type="SUPFAM" id="SSF50978">
    <property type="entry name" value="WD40 repeat-like"/>
    <property type="match status" value="2"/>
</dbReference>
<dbReference type="SUPFAM" id="SSF90229">
    <property type="entry name" value="CCCH zinc finger"/>
    <property type="match status" value="2"/>
</dbReference>
<dbReference type="SMART" id="SM00320">
    <property type="entry name" value="WD40"/>
    <property type="match status" value="11"/>
</dbReference>